<dbReference type="EMBL" id="WBMP01000022">
    <property type="protein sequence ID" value="KAE8544050.1"/>
    <property type="molecule type" value="Genomic_DNA"/>
</dbReference>
<gene>
    <name evidence="2" type="ORF">F6453_3554</name>
</gene>
<protein>
    <submittedName>
        <fullName evidence="2">Maleylacetoacetate isomerase</fullName>
        <ecNumber evidence="2">5.2.1.2</ecNumber>
    </submittedName>
</protein>
<dbReference type="GO" id="GO:0016034">
    <property type="term" value="F:maleylacetoacetate isomerase activity"/>
    <property type="evidence" value="ECO:0007669"/>
    <property type="project" value="UniProtKB-EC"/>
</dbReference>
<accession>A0A833JPY2</accession>
<dbReference type="Proteomes" id="UP000469950">
    <property type="component" value="Unassembled WGS sequence"/>
</dbReference>
<sequence length="200" mass="22877">MNENLIMGEIMKLIGSTTSPYVRRIRLLLNDEPYEFINLDIYGEGRDELRRTNPTLKIPVLIDGDQELYDSRVIARYLGQKLGLETLTWDQENQLTLIDGANDSAVTMLLSERSGIDTSQDAMFYNLQRERIMTTLRTLSAMVEAGQFKQWNYPAICLYCLVDWLDFRDLVDFSEVDSLVAFRDGHRGQPGVGETDPRAA</sequence>
<feature type="domain" description="GST N-terminal" evidence="1">
    <location>
        <begin position="9"/>
        <end position="86"/>
    </location>
</feature>
<dbReference type="Gene3D" id="1.20.1050.10">
    <property type="match status" value="1"/>
</dbReference>
<dbReference type="SUPFAM" id="SSF52833">
    <property type="entry name" value="Thioredoxin-like"/>
    <property type="match status" value="1"/>
</dbReference>
<evidence type="ECO:0000313" key="3">
    <source>
        <dbReference type="Proteomes" id="UP000469950"/>
    </source>
</evidence>
<evidence type="ECO:0000313" key="2">
    <source>
        <dbReference type="EMBL" id="KAE8544050.1"/>
    </source>
</evidence>
<keyword evidence="2" id="KW-0413">Isomerase</keyword>
<reference evidence="2 3" key="1">
    <citation type="submission" date="2019-10" db="EMBL/GenBank/DDBJ databases">
        <title>Draft genome sequence of Marinobacter hydrocarbonoclasticus NCT7M from the microbiome of the marine copepod.</title>
        <authorList>
            <person name="Nuttall R."/>
            <person name="Sharma G."/>
            <person name="Moisander P."/>
        </authorList>
    </citation>
    <scope>NUCLEOTIDE SEQUENCE [LARGE SCALE GENOMIC DNA]</scope>
    <source>
        <strain evidence="2 3">NCT7M</strain>
    </source>
</reference>
<dbReference type="PROSITE" id="PS50404">
    <property type="entry name" value="GST_NTER"/>
    <property type="match status" value="1"/>
</dbReference>
<evidence type="ECO:0000259" key="1">
    <source>
        <dbReference type="PROSITE" id="PS50404"/>
    </source>
</evidence>
<dbReference type="CDD" id="cd00570">
    <property type="entry name" value="GST_N_family"/>
    <property type="match status" value="1"/>
</dbReference>
<dbReference type="InterPro" id="IPR036249">
    <property type="entry name" value="Thioredoxin-like_sf"/>
</dbReference>
<comment type="caution">
    <text evidence="2">The sequence shown here is derived from an EMBL/GenBank/DDBJ whole genome shotgun (WGS) entry which is preliminary data.</text>
</comment>
<dbReference type="EC" id="5.2.1.2" evidence="2"/>
<dbReference type="InterPro" id="IPR004045">
    <property type="entry name" value="Glutathione_S-Trfase_N"/>
</dbReference>
<proteinExistence type="predicted"/>
<dbReference type="AlphaFoldDB" id="A0A833JPY2"/>
<dbReference type="Gene3D" id="3.40.30.10">
    <property type="entry name" value="Glutaredoxin"/>
    <property type="match status" value="1"/>
</dbReference>
<dbReference type="Pfam" id="PF13417">
    <property type="entry name" value="GST_N_3"/>
    <property type="match status" value="1"/>
</dbReference>
<organism evidence="2 3">
    <name type="scientific">Marinobacter nauticus</name>
    <name type="common">Marinobacter hydrocarbonoclasticus</name>
    <name type="synonym">Marinobacter aquaeolei</name>
    <dbReference type="NCBI Taxonomy" id="2743"/>
    <lineage>
        <taxon>Bacteria</taxon>
        <taxon>Pseudomonadati</taxon>
        <taxon>Pseudomonadota</taxon>
        <taxon>Gammaproteobacteria</taxon>
        <taxon>Pseudomonadales</taxon>
        <taxon>Marinobacteraceae</taxon>
        <taxon>Marinobacter</taxon>
    </lineage>
</organism>
<name>A0A833JPY2_MARNT</name>